<dbReference type="GO" id="GO:0006260">
    <property type="term" value="P:DNA replication"/>
    <property type="evidence" value="ECO:0007669"/>
    <property type="project" value="TreeGrafter"/>
</dbReference>
<dbReference type="InterPro" id="IPR003593">
    <property type="entry name" value="AAA+_ATPase"/>
</dbReference>
<protein>
    <recommendedName>
        <fullName evidence="1">AAA+ ATPase domain-containing protein</fullName>
    </recommendedName>
</protein>
<accession>A0A7S8FC98</accession>
<feature type="domain" description="AAA+ ATPase" evidence="1">
    <location>
        <begin position="13"/>
        <end position="146"/>
    </location>
</feature>
<dbReference type="EMBL" id="CP047423">
    <property type="protein sequence ID" value="QPD03190.1"/>
    <property type="molecule type" value="Genomic_DNA"/>
</dbReference>
<dbReference type="AlphaFoldDB" id="A0A7S8FC98"/>
<reference evidence="2 3" key="1">
    <citation type="journal article" date="2020" name="ISME J.">
        <title>Enrichment and physiological characterization of a novel comammox Nitrospira indicates ammonium inhibition of complete nitrification.</title>
        <authorList>
            <person name="Sakoula D."/>
            <person name="Koch H."/>
            <person name="Frank J."/>
            <person name="Jetten M.S.M."/>
            <person name="van Kessel M.A.H.J."/>
            <person name="Lucker S."/>
        </authorList>
    </citation>
    <scope>NUCLEOTIDE SEQUENCE [LARGE SCALE GENOMIC DNA]</scope>
    <source>
        <strain evidence="2">Comreactor17</strain>
    </source>
</reference>
<dbReference type="Pfam" id="PF01695">
    <property type="entry name" value="IstB_IS21"/>
    <property type="match status" value="1"/>
</dbReference>
<evidence type="ECO:0000259" key="1">
    <source>
        <dbReference type="SMART" id="SM00382"/>
    </source>
</evidence>
<dbReference type="KEGG" id="nkf:Nkreftii_000964"/>
<name>A0A7S8FC98_9BACT</name>
<dbReference type="SUPFAM" id="SSF52540">
    <property type="entry name" value="P-loop containing nucleoside triphosphate hydrolases"/>
    <property type="match status" value="1"/>
</dbReference>
<proteinExistence type="predicted"/>
<dbReference type="SMART" id="SM00382">
    <property type="entry name" value="AAA"/>
    <property type="match status" value="1"/>
</dbReference>
<dbReference type="Proteomes" id="UP000593737">
    <property type="component" value="Chromosome"/>
</dbReference>
<evidence type="ECO:0000313" key="2">
    <source>
        <dbReference type="EMBL" id="QPD03190.1"/>
    </source>
</evidence>
<dbReference type="GO" id="GO:0005524">
    <property type="term" value="F:ATP binding"/>
    <property type="evidence" value="ECO:0007669"/>
    <property type="project" value="InterPro"/>
</dbReference>
<gene>
    <name evidence="2" type="ORF">Nkreftii_000964</name>
</gene>
<dbReference type="Gene3D" id="3.40.50.300">
    <property type="entry name" value="P-loop containing nucleotide triphosphate hydrolases"/>
    <property type="match status" value="1"/>
</dbReference>
<organism evidence="2 3">
    <name type="scientific">Candidatus Nitrospira kreftii</name>
    <dbReference type="NCBI Taxonomy" id="2652173"/>
    <lineage>
        <taxon>Bacteria</taxon>
        <taxon>Pseudomonadati</taxon>
        <taxon>Nitrospirota</taxon>
        <taxon>Nitrospiria</taxon>
        <taxon>Nitrospirales</taxon>
        <taxon>Nitrospiraceae</taxon>
        <taxon>Nitrospira</taxon>
    </lineage>
</organism>
<dbReference type="PANTHER" id="PTHR30050">
    <property type="entry name" value="CHROMOSOMAL REPLICATION INITIATOR PROTEIN DNAA"/>
    <property type="match status" value="1"/>
</dbReference>
<dbReference type="PANTHER" id="PTHR30050:SF4">
    <property type="entry name" value="ATP-BINDING PROTEIN RV3427C IN INSERTION SEQUENCE-RELATED"/>
    <property type="match status" value="1"/>
</dbReference>
<dbReference type="InterPro" id="IPR027417">
    <property type="entry name" value="P-loop_NTPase"/>
</dbReference>
<sequence>MIASLATGQWIRSHDNVLIVGPTGAGKTYLACALAQMACRLGFSALYLRLPRFFRELAIAKGDGRYGRLLRSLAKTDLVVLDDWGLAPLTDEHRRDLLELLDDRHGRRATLVASQLPIDHWHTAIGEPTLADAILDRLVHNAYKITLKGESMRKRLAKADGSRPLKTEH</sequence>
<evidence type="ECO:0000313" key="3">
    <source>
        <dbReference type="Proteomes" id="UP000593737"/>
    </source>
</evidence>
<dbReference type="InterPro" id="IPR002611">
    <property type="entry name" value="IstB_ATP-bd"/>
</dbReference>
<dbReference type="CDD" id="cd00009">
    <property type="entry name" value="AAA"/>
    <property type="match status" value="1"/>
</dbReference>